<feature type="transmembrane region" description="Helical" evidence="6">
    <location>
        <begin position="474"/>
        <end position="491"/>
    </location>
</feature>
<feature type="domain" description="Na+/H+ antiporter NhaC-like C-terminal" evidence="7">
    <location>
        <begin position="166"/>
        <end position="492"/>
    </location>
</feature>
<evidence type="ECO:0000313" key="8">
    <source>
        <dbReference type="EMBL" id="MFD2830162.1"/>
    </source>
</evidence>
<name>A0ABW5WVZ5_9STAP</name>
<keyword evidence="5 6" id="KW-0472">Membrane</keyword>
<reference evidence="9" key="1">
    <citation type="journal article" date="2019" name="Int. J. Syst. Evol. Microbiol.">
        <title>The Global Catalogue of Microorganisms (GCM) 10K type strain sequencing project: providing services to taxonomists for standard genome sequencing and annotation.</title>
        <authorList>
            <consortium name="The Broad Institute Genomics Platform"/>
            <consortium name="The Broad Institute Genome Sequencing Center for Infectious Disease"/>
            <person name="Wu L."/>
            <person name="Ma J."/>
        </authorList>
    </citation>
    <scope>NUCLEOTIDE SEQUENCE [LARGE SCALE GENOMIC DNA]</scope>
    <source>
        <strain evidence="9">KCTC 33575</strain>
    </source>
</reference>
<dbReference type="EMBL" id="JBHUOQ010000001">
    <property type="protein sequence ID" value="MFD2830162.1"/>
    <property type="molecule type" value="Genomic_DNA"/>
</dbReference>
<proteinExistence type="predicted"/>
<feature type="transmembrane region" description="Helical" evidence="6">
    <location>
        <begin position="497"/>
        <end position="519"/>
    </location>
</feature>
<evidence type="ECO:0000313" key="9">
    <source>
        <dbReference type="Proteomes" id="UP001597519"/>
    </source>
</evidence>
<dbReference type="Proteomes" id="UP001597519">
    <property type="component" value="Unassembled WGS sequence"/>
</dbReference>
<comment type="caution">
    <text evidence="8">The sequence shown here is derived from an EMBL/GenBank/DDBJ whole genome shotgun (WGS) entry which is preliminary data.</text>
</comment>
<evidence type="ECO:0000256" key="6">
    <source>
        <dbReference type="SAM" id="Phobius"/>
    </source>
</evidence>
<feature type="transmembrane region" description="Helical" evidence="6">
    <location>
        <begin position="70"/>
        <end position="92"/>
    </location>
</feature>
<evidence type="ECO:0000256" key="3">
    <source>
        <dbReference type="ARBA" id="ARBA00022692"/>
    </source>
</evidence>
<feature type="transmembrane region" description="Helical" evidence="6">
    <location>
        <begin position="266"/>
        <end position="288"/>
    </location>
</feature>
<gene>
    <name evidence="8" type="ORF">ACFSX4_06725</name>
</gene>
<evidence type="ECO:0000256" key="1">
    <source>
        <dbReference type="ARBA" id="ARBA00004651"/>
    </source>
</evidence>
<evidence type="ECO:0000256" key="5">
    <source>
        <dbReference type="ARBA" id="ARBA00023136"/>
    </source>
</evidence>
<keyword evidence="2" id="KW-1003">Cell membrane</keyword>
<dbReference type="Pfam" id="PF03553">
    <property type="entry name" value="Na_H_antiporter"/>
    <property type="match status" value="1"/>
</dbReference>
<keyword evidence="9" id="KW-1185">Reference proteome</keyword>
<feature type="transmembrane region" description="Helical" evidence="6">
    <location>
        <begin position="303"/>
        <end position="323"/>
    </location>
</feature>
<protein>
    <submittedName>
        <fullName evidence="8">Na+/H+ antiporter NhaC family protein</fullName>
    </submittedName>
</protein>
<evidence type="ECO:0000256" key="2">
    <source>
        <dbReference type="ARBA" id="ARBA00022475"/>
    </source>
</evidence>
<accession>A0ABW5WVZ5</accession>
<dbReference type="PANTHER" id="PTHR43478:SF1">
    <property type="entry name" value="NA+_H+ ANTIPORTER NHAC-LIKE C-TERMINAL DOMAIN-CONTAINING PROTEIN"/>
    <property type="match status" value="1"/>
</dbReference>
<sequence>MESILNWEYISLVPPLLTLLLVVITRKVGLSLGTGIITSAFIIADGSVTGMFRLVWDAFIWIFIEDGALNTWNAFILLFLVMLGILIAFMNMSGGARAFTNWAIGKVKNRRSAGLLTGILGIIIFIDDYFSALVTGQVSKPLTDKYRISRAKLAYYVDTTASPVSVIAPISSWGAGIMGLIAPLLIAAGITSITPFQAFLYIVPMNFYVIAALLMMFIVILLQFDIGPMRKEEKRAIVDNVLADEEDIKKSEQDDLPVVSDSSAQALIVPMVGLVATVITAMLVTGAVEAGSFSLYSVMENMLVTHSLIAGGIVGLILAFYYYRKHTKNNQLFGGKEILVGIKSGFLAMFPAISVLTLAWMIGDLISDLGTGEVLGQMVQDSNLPVSMFLAVIFAVACLMSLATGTSWGSFGILVPIAGEIMISLGETDLLLPAIAAVISGAVFGDHCSPISDSTVLASTGSGCNHITHVITQLPYAVLSAVIAFIGYIVLGSTNNLWISLLTVLALVIGVYIVAKFIYKPIKRPVSE</sequence>
<keyword evidence="4 6" id="KW-1133">Transmembrane helix</keyword>
<evidence type="ECO:0000259" key="7">
    <source>
        <dbReference type="Pfam" id="PF03553"/>
    </source>
</evidence>
<organism evidence="8 9">
    <name type="scientific">Corticicoccus populi</name>
    <dbReference type="NCBI Taxonomy" id="1812821"/>
    <lineage>
        <taxon>Bacteria</taxon>
        <taxon>Bacillati</taxon>
        <taxon>Bacillota</taxon>
        <taxon>Bacilli</taxon>
        <taxon>Bacillales</taxon>
        <taxon>Staphylococcaceae</taxon>
        <taxon>Corticicoccus</taxon>
    </lineage>
</organism>
<dbReference type="InterPro" id="IPR018461">
    <property type="entry name" value="Na/H_Antiport_NhaC-like_C"/>
</dbReference>
<dbReference type="PANTHER" id="PTHR43478">
    <property type="entry name" value="NA+/H+ ANTIPORTER-RELATED"/>
    <property type="match status" value="1"/>
</dbReference>
<feature type="transmembrane region" description="Helical" evidence="6">
    <location>
        <begin position="36"/>
        <end position="64"/>
    </location>
</feature>
<feature type="transmembrane region" description="Helical" evidence="6">
    <location>
        <begin position="207"/>
        <end position="226"/>
    </location>
</feature>
<dbReference type="RefSeq" id="WP_377772826.1">
    <property type="nucleotide sequence ID" value="NZ_JBHUOQ010000001.1"/>
</dbReference>
<feature type="transmembrane region" description="Helical" evidence="6">
    <location>
        <begin position="6"/>
        <end position="24"/>
    </location>
</feature>
<feature type="transmembrane region" description="Helical" evidence="6">
    <location>
        <begin position="113"/>
        <end position="133"/>
    </location>
</feature>
<feature type="transmembrane region" description="Helical" evidence="6">
    <location>
        <begin position="383"/>
        <end position="403"/>
    </location>
</feature>
<comment type="subcellular location">
    <subcellularLocation>
        <location evidence="1">Cell membrane</location>
        <topology evidence="1">Multi-pass membrane protein</topology>
    </subcellularLocation>
</comment>
<keyword evidence="3 6" id="KW-0812">Transmembrane</keyword>
<feature type="transmembrane region" description="Helical" evidence="6">
    <location>
        <begin position="344"/>
        <end position="363"/>
    </location>
</feature>
<evidence type="ECO:0000256" key="4">
    <source>
        <dbReference type="ARBA" id="ARBA00022989"/>
    </source>
</evidence>